<name>A0ABW3MLM0_9PSEU</name>
<accession>A0ABW3MLM0</accession>
<comment type="caution">
    <text evidence="1">The sequence shown here is derived from an EMBL/GenBank/DDBJ whole genome shotgun (WGS) entry which is preliminary data.</text>
</comment>
<protein>
    <submittedName>
        <fullName evidence="1">Uncharacterized protein</fullName>
    </submittedName>
</protein>
<gene>
    <name evidence="1" type="ORF">ACFQ1S_35590</name>
</gene>
<dbReference type="EMBL" id="JBHTIS010002864">
    <property type="protein sequence ID" value="MFD1050474.1"/>
    <property type="molecule type" value="Genomic_DNA"/>
</dbReference>
<dbReference type="Proteomes" id="UP001597045">
    <property type="component" value="Unassembled WGS sequence"/>
</dbReference>
<feature type="non-terminal residue" evidence="1">
    <location>
        <position position="1"/>
    </location>
</feature>
<evidence type="ECO:0000313" key="1">
    <source>
        <dbReference type="EMBL" id="MFD1050474.1"/>
    </source>
</evidence>
<keyword evidence="2" id="KW-1185">Reference proteome</keyword>
<organism evidence="1 2">
    <name type="scientific">Kibdelosporangium lantanae</name>
    <dbReference type="NCBI Taxonomy" id="1497396"/>
    <lineage>
        <taxon>Bacteria</taxon>
        <taxon>Bacillati</taxon>
        <taxon>Actinomycetota</taxon>
        <taxon>Actinomycetes</taxon>
        <taxon>Pseudonocardiales</taxon>
        <taxon>Pseudonocardiaceae</taxon>
        <taxon>Kibdelosporangium</taxon>
    </lineage>
</organism>
<reference evidence="2" key="1">
    <citation type="journal article" date="2019" name="Int. J. Syst. Evol. Microbiol.">
        <title>The Global Catalogue of Microorganisms (GCM) 10K type strain sequencing project: providing services to taxonomists for standard genome sequencing and annotation.</title>
        <authorList>
            <consortium name="The Broad Institute Genomics Platform"/>
            <consortium name="The Broad Institute Genome Sequencing Center for Infectious Disease"/>
            <person name="Wu L."/>
            <person name="Ma J."/>
        </authorList>
    </citation>
    <scope>NUCLEOTIDE SEQUENCE [LARGE SCALE GENOMIC DNA]</scope>
    <source>
        <strain evidence="2">JCM 31486</strain>
    </source>
</reference>
<evidence type="ECO:0000313" key="2">
    <source>
        <dbReference type="Proteomes" id="UP001597045"/>
    </source>
</evidence>
<sequence>GVLLEWKLTRWVPGVLPFLIDWGTTPHPSRDAVHGSTLLSFHITPGTPPGLMARIGTPQGEVTLR</sequence>
<proteinExistence type="predicted"/>